<feature type="chain" id="PRO_5025636435" description="Secreted protein" evidence="1">
    <location>
        <begin position="20"/>
        <end position="137"/>
    </location>
</feature>
<proteinExistence type="predicted"/>
<evidence type="ECO:0000256" key="1">
    <source>
        <dbReference type="SAM" id="SignalP"/>
    </source>
</evidence>
<evidence type="ECO:0000313" key="3">
    <source>
        <dbReference type="Proteomes" id="UP000800092"/>
    </source>
</evidence>
<gene>
    <name evidence="2" type="ORF">EV356DRAFT_199932</name>
</gene>
<organism evidence="2 3">
    <name type="scientific">Viridothelium virens</name>
    <name type="common">Speckled blister lichen</name>
    <name type="synonym">Trypethelium virens</name>
    <dbReference type="NCBI Taxonomy" id="1048519"/>
    <lineage>
        <taxon>Eukaryota</taxon>
        <taxon>Fungi</taxon>
        <taxon>Dikarya</taxon>
        <taxon>Ascomycota</taxon>
        <taxon>Pezizomycotina</taxon>
        <taxon>Dothideomycetes</taxon>
        <taxon>Dothideomycetes incertae sedis</taxon>
        <taxon>Trypetheliales</taxon>
        <taxon>Trypetheliaceae</taxon>
        <taxon>Viridothelium</taxon>
    </lineage>
</organism>
<sequence length="137" mass="16061">MTWPIVLIILCRIQCLTQMVQLLQVPRTLDLLSWVRKIAQGIWRYLIAPIKHPANDHHPKLEERHRHHKLADLGILRTCSCFARASKHEDGITMTDASILFPKAVFELGVPGIIRRVERKQNIPMDQVRRMRCENIW</sequence>
<dbReference type="EMBL" id="ML991805">
    <property type="protein sequence ID" value="KAF2233631.1"/>
    <property type="molecule type" value="Genomic_DNA"/>
</dbReference>
<keyword evidence="1" id="KW-0732">Signal</keyword>
<feature type="signal peptide" evidence="1">
    <location>
        <begin position="1"/>
        <end position="19"/>
    </location>
</feature>
<dbReference type="AlphaFoldDB" id="A0A6A6H742"/>
<reference evidence="2" key="1">
    <citation type="journal article" date="2020" name="Stud. Mycol.">
        <title>101 Dothideomycetes genomes: a test case for predicting lifestyles and emergence of pathogens.</title>
        <authorList>
            <person name="Haridas S."/>
            <person name="Albert R."/>
            <person name="Binder M."/>
            <person name="Bloem J."/>
            <person name="Labutti K."/>
            <person name="Salamov A."/>
            <person name="Andreopoulos B."/>
            <person name="Baker S."/>
            <person name="Barry K."/>
            <person name="Bills G."/>
            <person name="Bluhm B."/>
            <person name="Cannon C."/>
            <person name="Castanera R."/>
            <person name="Culley D."/>
            <person name="Daum C."/>
            <person name="Ezra D."/>
            <person name="Gonzalez J."/>
            <person name="Henrissat B."/>
            <person name="Kuo A."/>
            <person name="Liang C."/>
            <person name="Lipzen A."/>
            <person name="Lutzoni F."/>
            <person name="Magnuson J."/>
            <person name="Mondo S."/>
            <person name="Nolan M."/>
            <person name="Ohm R."/>
            <person name="Pangilinan J."/>
            <person name="Park H.-J."/>
            <person name="Ramirez L."/>
            <person name="Alfaro M."/>
            <person name="Sun H."/>
            <person name="Tritt A."/>
            <person name="Yoshinaga Y."/>
            <person name="Zwiers L.-H."/>
            <person name="Turgeon B."/>
            <person name="Goodwin S."/>
            <person name="Spatafora J."/>
            <person name="Crous P."/>
            <person name="Grigoriev I."/>
        </authorList>
    </citation>
    <scope>NUCLEOTIDE SEQUENCE</scope>
    <source>
        <strain evidence="2">Tuck. ex Michener</strain>
    </source>
</reference>
<evidence type="ECO:0008006" key="4">
    <source>
        <dbReference type="Google" id="ProtNLM"/>
    </source>
</evidence>
<accession>A0A6A6H742</accession>
<dbReference type="Proteomes" id="UP000800092">
    <property type="component" value="Unassembled WGS sequence"/>
</dbReference>
<protein>
    <recommendedName>
        <fullName evidence="4">Secreted protein</fullName>
    </recommendedName>
</protein>
<keyword evidence="3" id="KW-1185">Reference proteome</keyword>
<name>A0A6A6H742_VIRVR</name>
<evidence type="ECO:0000313" key="2">
    <source>
        <dbReference type="EMBL" id="KAF2233631.1"/>
    </source>
</evidence>